<dbReference type="SMART" id="SM00075">
    <property type="entry name" value="HYDRO"/>
    <property type="match status" value="1"/>
</dbReference>
<evidence type="ECO:0000256" key="4">
    <source>
        <dbReference type="ARBA" id="ARBA00022525"/>
    </source>
</evidence>
<keyword evidence="5 7" id="KW-0732">Signal</keyword>
<dbReference type="Pfam" id="PF01185">
    <property type="entry name" value="Hydrophobin"/>
    <property type="match status" value="1"/>
</dbReference>
<keyword evidence="9" id="KW-1185">Reference proteome</keyword>
<evidence type="ECO:0000256" key="7">
    <source>
        <dbReference type="RuleBase" id="RU365009"/>
    </source>
</evidence>
<name>A0AAD4C4W7_BOLED</name>
<feature type="signal peptide" evidence="7">
    <location>
        <begin position="1"/>
        <end position="20"/>
    </location>
</feature>
<evidence type="ECO:0000256" key="2">
    <source>
        <dbReference type="ARBA" id="ARBA00010446"/>
    </source>
</evidence>
<dbReference type="PROSITE" id="PS00956">
    <property type="entry name" value="HYDROPHOBIN"/>
    <property type="match status" value="1"/>
</dbReference>
<organism evidence="8 9">
    <name type="scientific">Boletus edulis BED1</name>
    <dbReference type="NCBI Taxonomy" id="1328754"/>
    <lineage>
        <taxon>Eukaryota</taxon>
        <taxon>Fungi</taxon>
        <taxon>Dikarya</taxon>
        <taxon>Basidiomycota</taxon>
        <taxon>Agaricomycotina</taxon>
        <taxon>Agaricomycetes</taxon>
        <taxon>Agaricomycetidae</taxon>
        <taxon>Boletales</taxon>
        <taxon>Boletineae</taxon>
        <taxon>Boletaceae</taxon>
        <taxon>Boletoideae</taxon>
        <taxon>Boletus</taxon>
    </lineage>
</organism>
<evidence type="ECO:0000313" key="9">
    <source>
        <dbReference type="Proteomes" id="UP001194468"/>
    </source>
</evidence>
<evidence type="ECO:0000256" key="3">
    <source>
        <dbReference type="ARBA" id="ARBA00022512"/>
    </source>
</evidence>
<accession>A0AAD4C4W7</accession>
<dbReference type="AlphaFoldDB" id="A0AAD4C4W7"/>
<dbReference type="InterPro" id="IPR001338">
    <property type="entry name" value="Class_I_Hydrophobin"/>
</dbReference>
<dbReference type="EMBL" id="WHUW01000004">
    <property type="protein sequence ID" value="KAF8448058.1"/>
    <property type="molecule type" value="Genomic_DNA"/>
</dbReference>
<gene>
    <name evidence="8" type="ORF">L210DRAFT_2834811</name>
</gene>
<keyword evidence="3 7" id="KW-0134">Cell wall</keyword>
<keyword evidence="4 7" id="KW-0964">Secreted</keyword>
<dbReference type="GO" id="GO:0005199">
    <property type="term" value="F:structural constituent of cell wall"/>
    <property type="evidence" value="ECO:0007669"/>
    <property type="project" value="InterPro"/>
</dbReference>
<dbReference type="CDD" id="cd23507">
    <property type="entry name" value="hydrophobin_I"/>
    <property type="match status" value="1"/>
</dbReference>
<comment type="subcellular location">
    <subcellularLocation>
        <location evidence="1 7">Secreted</location>
        <location evidence="1 7">Cell wall</location>
    </subcellularLocation>
</comment>
<reference evidence="8" key="1">
    <citation type="submission" date="2019-10" db="EMBL/GenBank/DDBJ databases">
        <authorList>
            <consortium name="DOE Joint Genome Institute"/>
            <person name="Kuo A."/>
            <person name="Miyauchi S."/>
            <person name="Kiss E."/>
            <person name="Drula E."/>
            <person name="Kohler A."/>
            <person name="Sanchez-Garcia M."/>
            <person name="Andreopoulos B."/>
            <person name="Barry K.W."/>
            <person name="Bonito G."/>
            <person name="Buee M."/>
            <person name="Carver A."/>
            <person name="Chen C."/>
            <person name="Cichocki N."/>
            <person name="Clum A."/>
            <person name="Culley D."/>
            <person name="Crous P.W."/>
            <person name="Fauchery L."/>
            <person name="Girlanda M."/>
            <person name="Hayes R."/>
            <person name="Keri Z."/>
            <person name="LaButti K."/>
            <person name="Lipzen A."/>
            <person name="Lombard V."/>
            <person name="Magnuson J."/>
            <person name="Maillard F."/>
            <person name="Morin E."/>
            <person name="Murat C."/>
            <person name="Nolan M."/>
            <person name="Ohm R."/>
            <person name="Pangilinan J."/>
            <person name="Pereira M."/>
            <person name="Perotto S."/>
            <person name="Peter M."/>
            <person name="Riley R."/>
            <person name="Sitrit Y."/>
            <person name="Stielow B."/>
            <person name="Szollosi G."/>
            <person name="Zifcakova L."/>
            <person name="Stursova M."/>
            <person name="Spatafora J.W."/>
            <person name="Tedersoo L."/>
            <person name="Vaario L.-M."/>
            <person name="Yamada A."/>
            <person name="Yan M."/>
            <person name="Wang P."/>
            <person name="Xu J."/>
            <person name="Bruns T."/>
            <person name="Baldrian P."/>
            <person name="Vilgalys R."/>
            <person name="Henrissat B."/>
            <person name="Grigoriev I.V."/>
            <person name="Hibbett D."/>
            <person name="Nagy L.G."/>
            <person name="Martin F.M."/>
        </authorList>
    </citation>
    <scope>NUCLEOTIDE SEQUENCE</scope>
    <source>
        <strain evidence="8">BED1</strain>
    </source>
</reference>
<comment type="caution">
    <text evidence="8">The sequence shown here is derived from an EMBL/GenBank/DDBJ whole genome shotgun (WGS) entry which is preliminary data.</text>
</comment>
<dbReference type="Proteomes" id="UP001194468">
    <property type="component" value="Unassembled WGS sequence"/>
</dbReference>
<dbReference type="InterPro" id="IPR019778">
    <property type="entry name" value="Class_I_Hydrophobin_CS"/>
</dbReference>
<proteinExistence type="inferred from homology"/>
<reference evidence="8" key="2">
    <citation type="journal article" date="2020" name="Nat. Commun.">
        <title>Large-scale genome sequencing of mycorrhizal fungi provides insights into the early evolution of symbiotic traits.</title>
        <authorList>
            <person name="Miyauchi S."/>
            <person name="Kiss E."/>
            <person name="Kuo A."/>
            <person name="Drula E."/>
            <person name="Kohler A."/>
            <person name="Sanchez-Garcia M."/>
            <person name="Morin E."/>
            <person name="Andreopoulos B."/>
            <person name="Barry K.W."/>
            <person name="Bonito G."/>
            <person name="Buee M."/>
            <person name="Carver A."/>
            <person name="Chen C."/>
            <person name="Cichocki N."/>
            <person name="Clum A."/>
            <person name="Culley D."/>
            <person name="Crous P.W."/>
            <person name="Fauchery L."/>
            <person name="Girlanda M."/>
            <person name="Hayes R.D."/>
            <person name="Keri Z."/>
            <person name="LaButti K."/>
            <person name="Lipzen A."/>
            <person name="Lombard V."/>
            <person name="Magnuson J."/>
            <person name="Maillard F."/>
            <person name="Murat C."/>
            <person name="Nolan M."/>
            <person name="Ohm R.A."/>
            <person name="Pangilinan J."/>
            <person name="Pereira M.F."/>
            <person name="Perotto S."/>
            <person name="Peter M."/>
            <person name="Pfister S."/>
            <person name="Riley R."/>
            <person name="Sitrit Y."/>
            <person name="Stielow J.B."/>
            <person name="Szollosi G."/>
            <person name="Zifcakova L."/>
            <person name="Stursova M."/>
            <person name="Spatafora J.W."/>
            <person name="Tedersoo L."/>
            <person name="Vaario L.M."/>
            <person name="Yamada A."/>
            <person name="Yan M."/>
            <person name="Wang P."/>
            <person name="Xu J."/>
            <person name="Bruns T."/>
            <person name="Baldrian P."/>
            <person name="Vilgalys R."/>
            <person name="Dunand C."/>
            <person name="Henrissat B."/>
            <person name="Grigoriev I.V."/>
            <person name="Hibbett D."/>
            <person name="Nagy L.G."/>
            <person name="Martin F.M."/>
        </authorList>
    </citation>
    <scope>NUCLEOTIDE SEQUENCE</scope>
    <source>
        <strain evidence="8">BED1</strain>
    </source>
</reference>
<evidence type="ECO:0000256" key="1">
    <source>
        <dbReference type="ARBA" id="ARBA00004191"/>
    </source>
</evidence>
<evidence type="ECO:0000313" key="8">
    <source>
        <dbReference type="EMBL" id="KAF8448058.1"/>
    </source>
</evidence>
<comment type="similarity">
    <text evidence="2 7">Belongs to the fungal hydrophobin family.</text>
</comment>
<evidence type="ECO:0000256" key="5">
    <source>
        <dbReference type="ARBA" id="ARBA00022729"/>
    </source>
</evidence>
<keyword evidence="6 7" id="KW-1015">Disulfide bond</keyword>
<dbReference type="GO" id="GO:0009277">
    <property type="term" value="C:fungal-type cell wall"/>
    <property type="evidence" value="ECO:0007669"/>
    <property type="project" value="InterPro"/>
</dbReference>
<evidence type="ECO:0000256" key="6">
    <source>
        <dbReference type="ARBA" id="ARBA00023157"/>
    </source>
</evidence>
<sequence>MFARFVTLLPLAALAAVAAAAPNVLEARTATSCNSGSEYCCNQKFDVRHLIALPSPWMTHKSIHSQNPSTFKEGPLGLIDVLLGLGVNAGVQCSPITIIGALSNGAQCTQQTACCENVHQNGLVNIECSPIAVPL</sequence>
<protein>
    <recommendedName>
        <fullName evidence="7">Hydrophobin</fullName>
    </recommendedName>
</protein>
<feature type="chain" id="PRO_5041778406" description="Hydrophobin" evidence="7">
    <location>
        <begin position="21"/>
        <end position="135"/>
    </location>
</feature>